<comment type="similarity">
    <text evidence="1">Belongs to the heat shock protein 70 family.</text>
</comment>
<dbReference type="InterPro" id="IPR029048">
    <property type="entry name" value="HSP70_C_sf"/>
</dbReference>
<dbReference type="FunFam" id="3.30.420.40:FF:000171">
    <property type="entry name" value="Heat shock 70 kDa protein 4"/>
    <property type="match status" value="1"/>
</dbReference>
<organism evidence="5 6">
    <name type="scientific">Brachionus calyciflorus</name>
    <dbReference type="NCBI Taxonomy" id="104777"/>
    <lineage>
        <taxon>Eukaryota</taxon>
        <taxon>Metazoa</taxon>
        <taxon>Spiralia</taxon>
        <taxon>Gnathifera</taxon>
        <taxon>Rotifera</taxon>
        <taxon>Eurotatoria</taxon>
        <taxon>Monogononta</taxon>
        <taxon>Pseudotrocha</taxon>
        <taxon>Ploima</taxon>
        <taxon>Brachionidae</taxon>
        <taxon>Brachionus</taxon>
    </lineage>
</organism>
<dbReference type="GO" id="GO:0005829">
    <property type="term" value="C:cytosol"/>
    <property type="evidence" value="ECO:0007669"/>
    <property type="project" value="TreeGrafter"/>
</dbReference>
<comment type="caution">
    <text evidence="5">The sequence shown here is derived from an EMBL/GenBank/DDBJ whole genome shotgun (WGS) entry which is preliminary data.</text>
</comment>
<evidence type="ECO:0000313" key="5">
    <source>
        <dbReference type="EMBL" id="CAF0893649.1"/>
    </source>
</evidence>
<dbReference type="SUPFAM" id="SSF100920">
    <property type="entry name" value="Heat shock protein 70kD (HSP70), peptide-binding domain"/>
    <property type="match status" value="1"/>
</dbReference>
<sequence length="804" mass="92146">MSVVGFDIGNYKSSVGIARAGGIEIVANEYSDRITPTYISFTNNERHQGHSAKQQEVTNHQNTITGFKRLLARKPTDQQVQNEKNFHPLRINQSNSDKVLVDLDYLNETRSFTPEQLVGIFLTKLKSIGEMNLNTKVTDCVLSVPSYFTDAERRALLDATQIAGLNCLKLMNETTAVALTYGLYHTDLPDVNDKPHIAIFVDMGYTSLQASAVAFHKGKLRILASTFDNNLGGRDFDKVLMDYFRKEFQDKYKIDAYSNVRARLRLRTECEKIKKLMSTNASSIPLNIECFMNDIDVSARIKRDDFEQLADSLLVRVRKVIQDLLNDANLKPEDISIAEVVGGSTRVPAVKKIIQETFQKEISTTLNADEACARGCTIMCAILSPNFKVKEFKIEDCQLFPITLSWKGAETDDNELEVFPKFEKIPLSKLLTIYKRESFEIEARYRFPNNIPYNEARIGKFYIGNVTPNQQGENSEVKLKARITKNGIFEISSPQMIETFEVEVPVQEQQAEQTAKPTEQTERQTSEQSASEDATMADEQASNDASQLPKMVKKKKTKAIDLALTARVPQLSKQELNELVEQELAMIQQDRKERERSEAKNSVEEYIYEIRGKLSEQYEHFITEQNKNTFMALLDETENWLYSDEAENQEKSVYVERLQSLKNFGEPVRKRFKESQERPAALEEFGRSLQLIKKAIDLYHNKDEKYSHLEKADIEKCSKYWEEKQRWFEEKSFLLSKMKPIDDPAVLTSQIRDEVNSLNKDCWSILNKPKPKVEPPKANPEPAKPEQAETNGEKQEQQKPMDLD</sequence>
<dbReference type="InterPro" id="IPR043129">
    <property type="entry name" value="ATPase_NBD"/>
</dbReference>
<dbReference type="AlphaFoldDB" id="A0A813Z5K7"/>
<dbReference type="FunFam" id="3.30.30.30:FF:000002">
    <property type="entry name" value="Heat shock 70 kDa protein 4"/>
    <property type="match status" value="1"/>
</dbReference>
<reference evidence="5" key="1">
    <citation type="submission" date="2021-02" db="EMBL/GenBank/DDBJ databases">
        <authorList>
            <person name="Nowell W R."/>
        </authorList>
    </citation>
    <scope>NUCLEOTIDE SEQUENCE</scope>
    <source>
        <strain evidence="5">Ploen Becks lab</strain>
    </source>
</reference>
<dbReference type="InterPro" id="IPR013126">
    <property type="entry name" value="Hsp_70_fam"/>
</dbReference>
<evidence type="ECO:0000256" key="4">
    <source>
        <dbReference type="SAM" id="MobiDB-lite"/>
    </source>
</evidence>
<dbReference type="GO" id="GO:0005524">
    <property type="term" value="F:ATP binding"/>
    <property type="evidence" value="ECO:0007669"/>
    <property type="project" value="UniProtKB-KW"/>
</dbReference>
<dbReference type="GO" id="GO:0140662">
    <property type="term" value="F:ATP-dependent protein folding chaperone"/>
    <property type="evidence" value="ECO:0007669"/>
    <property type="project" value="InterPro"/>
</dbReference>
<dbReference type="EMBL" id="CAJNOC010001822">
    <property type="protein sequence ID" value="CAF0893649.1"/>
    <property type="molecule type" value="Genomic_DNA"/>
</dbReference>
<keyword evidence="6" id="KW-1185">Reference proteome</keyword>
<evidence type="ECO:0000256" key="3">
    <source>
        <dbReference type="ARBA" id="ARBA00022840"/>
    </source>
</evidence>
<dbReference type="PANTHER" id="PTHR45639:SF4">
    <property type="entry name" value="HSC70CB, ISOFORM G"/>
    <property type="match status" value="1"/>
</dbReference>
<dbReference type="InterPro" id="IPR029047">
    <property type="entry name" value="HSP70_peptide-bd_sf"/>
</dbReference>
<dbReference type="PRINTS" id="PR00301">
    <property type="entry name" value="HEATSHOCK70"/>
</dbReference>
<dbReference type="PANTHER" id="PTHR45639">
    <property type="entry name" value="HSC70CB, ISOFORM G-RELATED"/>
    <property type="match status" value="1"/>
</dbReference>
<dbReference type="Gene3D" id="3.30.420.40">
    <property type="match status" value="2"/>
</dbReference>
<evidence type="ECO:0000256" key="1">
    <source>
        <dbReference type="ARBA" id="ARBA00007381"/>
    </source>
</evidence>
<dbReference type="GO" id="GO:0005634">
    <property type="term" value="C:nucleus"/>
    <property type="evidence" value="ECO:0007669"/>
    <property type="project" value="TreeGrafter"/>
</dbReference>
<accession>A0A813Z5K7</accession>
<dbReference type="Gene3D" id="3.90.640.10">
    <property type="entry name" value="Actin, Chain A, domain 4"/>
    <property type="match status" value="1"/>
</dbReference>
<dbReference type="Gene3D" id="1.20.1270.10">
    <property type="match status" value="1"/>
</dbReference>
<dbReference type="FunFam" id="1.20.1270.10:FF:000002">
    <property type="entry name" value="Heat shock 70 kDa protein 4"/>
    <property type="match status" value="1"/>
</dbReference>
<dbReference type="OrthoDB" id="434160at2759"/>
<evidence type="ECO:0000313" key="6">
    <source>
        <dbReference type="Proteomes" id="UP000663879"/>
    </source>
</evidence>
<dbReference type="SUPFAM" id="SSF53067">
    <property type="entry name" value="Actin-like ATPase domain"/>
    <property type="match status" value="2"/>
</dbReference>
<keyword evidence="2" id="KW-0547">Nucleotide-binding</keyword>
<feature type="compositionally biased region" description="Low complexity" evidence="4">
    <location>
        <begin position="504"/>
        <end position="513"/>
    </location>
</feature>
<dbReference type="Gene3D" id="2.60.34.10">
    <property type="entry name" value="Substrate Binding Domain Of DNAk, Chain A, domain 1"/>
    <property type="match status" value="1"/>
</dbReference>
<dbReference type="SUPFAM" id="SSF100934">
    <property type="entry name" value="Heat shock protein 70kD (HSP70), C-terminal subdomain"/>
    <property type="match status" value="2"/>
</dbReference>
<evidence type="ECO:0000256" key="2">
    <source>
        <dbReference type="ARBA" id="ARBA00022741"/>
    </source>
</evidence>
<feature type="compositionally biased region" description="Basic and acidic residues" evidence="4">
    <location>
        <begin position="783"/>
        <end position="804"/>
    </location>
</feature>
<dbReference type="Gene3D" id="3.30.30.30">
    <property type="match status" value="1"/>
</dbReference>
<protein>
    <submittedName>
        <fullName evidence="5">Uncharacterized protein</fullName>
    </submittedName>
</protein>
<name>A0A813Z5K7_9BILA</name>
<feature type="region of interest" description="Disordered" evidence="4">
    <location>
        <begin position="765"/>
        <end position="804"/>
    </location>
</feature>
<proteinExistence type="inferred from homology"/>
<gene>
    <name evidence="5" type="ORF">OXX778_LOCUS11038</name>
</gene>
<dbReference type="FunFam" id="3.90.640.10:FF:000004">
    <property type="entry name" value="Heat shock 70 kDa protein 4"/>
    <property type="match status" value="1"/>
</dbReference>
<feature type="region of interest" description="Disordered" evidence="4">
    <location>
        <begin position="504"/>
        <end position="550"/>
    </location>
</feature>
<keyword evidence="3" id="KW-0067">ATP-binding</keyword>
<dbReference type="Pfam" id="PF00012">
    <property type="entry name" value="HSP70"/>
    <property type="match status" value="2"/>
</dbReference>
<dbReference type="Proteomes" id="UP000663879">
    <property type="component" value="Unassembled WGS sequence"/>
</dbReference>
<dbReference type="FunFam" id="3.30.420.40:FF:000495">
    <property type="entry name" value="Heat shock protein 4b"/>
    <property type="match status" value="1"/>
</dbReference>